<keyword evidence="10" id="KW-0175">Coiled coil</keyword>
<feature type="region of interest" description="Disordered" evidence="11">
    <location>
        <begin position="1329"/>
        <end position="1375"/>
    </location>
</feature>
<evidence type="ECO:0000313" key="16">
    <source>
        <dbReference type="Proteomes" id="UP000261540"/>
    </source>
</evidence>
<feature type="region of interest" description="Disordered" evidence="11">
    <location>
        <begin position="919"/>
        <end position="976"/>
    </location>
</feature>
<keyword evidence="3" id="KW-0217">Developmental protein</keyword>
<evidence type="ECO:0000256" key="2">
    <source>
        <dbReference type="ARBA" id="ARBA00006469"/>
    </source>
</evidence>
<feature type="compositionally biased region" description="Polar residues" evidence="11">
    <location>
        <begin position="121"/>
        <end position="136"/>
    </location>
</feature>
<feature type="region of interest" description="Disordered" evidence="11">
    <location>
        <begin position="1161"/>
        <end position="1180"/>
    </location>
</feature>
<evidence type="ECO:0000256" key="5">
    <source>
        <dbReference type="ARBA" id="ARBA00022553"/>
    </source>
</evidence>
<reference evidence="15" key="1">
    <citation type="submission" date="2025-08" db="UniProtKB">
        <authorList>
            <consortium name="Ensembl"/>
        </authorList>
    </citation>
    <scope>IDENTIFICATION</scope>
</reference>
<dbReference type="GO" id="GO:0030864">
    <property type="term" value="C:cortical actin cytoskeleton"/>
    <property type="evidence" value="ECO:0007669"/>
    <property type="project" value="TreeGrafter"/>
</dbReference>
<dbReference type="GeneTree" id="ENSGT00940000157778"/>
<dbReference type="RefSeq" id="XP_023684450.1">
    <property type="nucleotide sequence ID" value="XM_023828682.2"/>
</dbReference>
<dbReference type="PROSITE" id="PS51306">
    <property type="entry name" value="ASD1"/>
    <property type="match status" value="1"/>
</dbReference>
<evidence type="ECO:0000256" key="8">
    <source>
        <dbReference type="ARBA" id="ARBA00023212"/>
    </source>
</evidence>
<dbReference type="InterPro" id="IPR014799">
    <property type="entry name" value="ASD2_dom"/>
</dbReference>
<evidence type="ECO:0000256" key="11">
    <source>
        <dbReference type="SAM" id="MobiDB-lite"/>
    </source>
</evidence>
<feature type="compositionally biased region" description="Basic and acidic residues" evidence="11">
    <location>
        <begin position="780"/>
        <end position="793"/>
    </location>
</feature>
<feature type="compositionally biased region" description="Low complexity" evidence="11">
    <location>
        <begin position="1336"/>
        <end position="1353"/>
    </location>
</feature>
<dbReference type="Gene3D" id="2.30.42.10">
    <property type="match status" value="1"/>
</dbReference>
<dbReference type="Pfam" id="PF08688">
    <property type="entry name" value="ASD1"/>
    <property type="match status" value="1"/>
</dbReference>
<evidence type="ECO:0000256" key="3">
    <source>
        <dbReference type="ARBA" id="ARBA00022473"/>
    </source>
</evidence>
<evidence type="ECO:0000256" key="4">
    <source>
        <dbReference type="ARBA" id="ARBA00022490"/>
    </source>
</evidence>
<feature type="compositionally biased region" description="Low complexity" evidence="11">
    <location>
        <begin position="255"/>
        <end position="264"/>
    </location>
</feature>
<dbReference type="InterPro" id="IPR036034">
    <property type="entry name" value="PDZ_sf"/>
</dbReference>
<dbReference type="Proteomes" id="UP000261540">
    <property type="component" value="Unplaced"/>
</dbReference>
<dbReference type="STRING" id="1676925.ENSPKIP00000025165"/>
<feature type="region of interest" description="Disordered" evidence="11">
    <location>
        <begin position="500"/>
        <end position="607"/>
    </location>
</feature>
<evidence type="ECO:0000313" key="15">
    <source>
        <dbReference type="Ensembl" id="ENSPKIP00000025165.1"/>
    </source>
</evidence>
<evidence type="ECO:0000259" key="13">
    <source>
        <dbReference type="PROSITE" id="PS51306"/>
    </source>
</evidence>
<feature type="compositionally biased region" description="Low complexity" evidence="11">
    <location>
        <begin position="683"/>
        <end position="692"/>
    </location>
</feature>
<dbReference type="InterPro" id="IPR001478">
    <property type="entry name" value="PDZ"/>
</dbReference>
<dbReference type="Gene3D" id="6.10.250.3120">
    <property type="match status" value="1"/>
</dbReference>
<feature type="region of interest" description="Disordered" evidence="11">
    <location>
        <begin position="354"/>
        <end position="374"/>
    </location>
</feature>
<dbReference type="Pfam" id="PF00595">
    <property type="entry name" value="PDZ"/>
    <property type="match status" value="1"/>
</dbReference>
<evidence type="ECO:0000259" key="14">
    <source>
        <dbReference type="PROSITE" id="PS51307"/>
    </source>
</evidence>
<dbReference type="GO" id="GO:0043296">
    <property type="term" value="C:apical junction complex"/>
    <property type="evidence" value="ECO:0007669"/>
    <property type="project" value="TreeGrafter"/>
</dbReference>
<feature type="compositionally biased region" description="Polar residues" evidence="11">
    <location>
        <begin position="151"/>
        <end position="162"/>
    </location>
</feature>
<dbReference type="SUPFAM" id="SSF50156">
    <property type="entry name" value="PDZ domain-like"/>
    <property type="match status" value="1"/>
</dbReference>
<dbReference type="InterPro" id="IPR027685">
    <property type="entry name" value="Shroom_fam"/>
</dbReference>
<sequence length="1842" mass="204732">MTPLETMKSHSYSSRSILHRGKLLYVEAVLQGGAPWGFTLKGGIEHGEKLIISKVEEGGKAGLLQHPLEPGDQVVTINHVELSGSRQEAISLVKGSYKTLRLIVSRKCSVDPHCSEAAKQRSASLPLSQGHPQGSQGCAGGVKLRIRDRQSGSTSRPHSWHSTKLGEGQQDPSMMQISQSSVAAPWHHSYHSSLSTTDLSSYDAGFLRKSPDQYSSRGSMESLDHGHPAYSSCHQLSSSKSSNSIDHLHNKRDSAYSSFSNSSSIPEYPPSGPSFSKERSYSMDSMLSQRGPEGVRQADMRYVRTVYDPQQGISEEHQVSSAKVLRNNEGRTHADVRGGMTGASANHALWGQTHGRNSCESLKGGPPPPLRSDSYAAIKNHERPNSWSSLEQTRSLRASQKGFWHQNSASFPLVKTFATDGQLHTVVEKSPESSPTTKPRQNFPQTSQTGHPMLPTGIYPVPQPEPHYAQVPSCCPNSGGMCPALAKESVCSSYRDQERELNTDQSKTEKECQSQASSTASQPTNAATKPKPPMHHDRRRPDDSDTKCSHYRPHFKTGVDGYGISQNQEDGYRHVSQNLNQERRDPYTRVKPREEKQRPSQGSEVCAQTREKEEIQANTWNHPLEITHLQNKPLSTVAQDEFNCTQEMYGRPRDISVPASHSSRGDTAHSQKNNSMRRVLPRQSSDSSLQKQKQQDHPLTKLENALIQVQNSAGSEAFVGQCSTRSEKDESDAVHLSVLEKVSRFEREQKRLYSHSDVLPNKRAEPRGSSSHSRTQSWSVERKDIVQLEDNKEPQQYPTRHRMCGNQEPPTRNPHNKPMVIQRSKSTFQLGGNNEKEFHWKEDLEEILGTIQDVSYNRTYRDSIKDAQSKVLRSTSFRRRDLSAKPVPNKHLSLERKVPKTSPKPCVASLHTPKERHVVTPEVQKSAPPPLPSRPAVGFPITRIGGRKRLTAEQKKRSYSEPENMHEVGLSRGEDSQKRTAQQFFIPETSVADRCKLFEMAATKSTGPSLSIAHSELKQIQQDALAEYMERKTGRRSSLQNRPTSAYMQAPCPDSTSVCASGFLFSQEQGFHFTTISDSQKGTNHMMYAIPSNLKRTVHPNVDSSEMAYLESCSNNPTSFHKDKDPLKQPFSDERELHKPGRVASSVPVQNQLHLQNQEETFERVAPPRNSGKSASAEDLLRCPEEERAVPQHYRSRSSPSMEKHYKDLTGADHAAFGVTSRHPLFLNPSDSRPVKDVDQKQTAVPLDGDKRSLLRVGLSPPSALAVHGEKPKPTERHRVLSAAGLAASVGLPCSFAPPPRTAKLNWQTDKSPCQATLDTFARNTFPFLGQDGKPSAESQAALAALTSSSDTSVPQEASEEEPSSKIPAVPNTPSAMGAAALQNLLAGVSCSTSSELESPPATQPQPLLSLCISESNLQASPPSLSFKDVVVDDDVFLEEHIWPSRRTPSIQDTDIKEGVPPPIPAYPPAGDGLGINTINRRSVDRDLAEYHPFLPAQAENTDSPSKAILRSPSVDGETRVAAERQNSIDEQEALQENPVLCRRERSAEEVRVEALAQMLLSKDKSLTPVLGTWAVKNTMDLMEDIFPTLTPPLRPEKTSAQMEDRKQEPDKDLQNKPRGMETDLDKEEENLKQKKTELVEALTVNIAALREEKAGLAEEQRKFSALEGHLEALIQECCKPSEQDKYHMFVGDLDKIVNLLLSLCSRLVRVENSLRGLEDEDAEDNVKEKESLQLKQRQLRAQHQDARELKENLDRRERVVFEILAGHFGRQQLCDYQRFVQMKPALLIRQRCLDDLIREAEEQLQSVTERLLSEGHVPIQEGGVTSAAVSSSARTPTVTSL</sequence>
<dbReference type="GO" id="GO:0007015">
    <property type="term" value="P:actin filament organization"/>
    <property type="evidence" value="ECO:0007669"/>
    <property type="project" value="TreeGrafter"/>
</dbReference>
<evidence type="ECO:0000259" key="12">
    <source>
        <dbReference type="PROSITE" id="PS50106"/>
    </source>
</evidence>
<feature type="compositionally biased region" description="Polar residues" evidence="11">
    <location>
        <begin position="170"/>
        <end position="180"/>
    </location>
</feature>
<keyword evidence="7 9" id="KW-0009">Actin-binding</keyword>
<dbReference type="PROSITE" id="PS50106">
    <property type="entry name" value="PDZ"/>
    <property type="match status" value="1"/>
</dbReference>
<feature type="region of interest" description="Disordered" evidence="11">
    <location>
        <begin position="148"/>
        <end position="180"/>
    </location>
</feature>
<feature type="compositionally biased region" description="Basic and acidic residues" evidence="11">
    <location>
        <begin position="500"/>
        <end position="512"/>
    </location>
</feature>
<dbReference type="PROSITE" id="PS51307">
    <property type="entry name" value="ASD2"/>
    <property type="match status" value="1"/>
</dbReference>
<keyword evidence="5" id="KW-0597">Phosphoprotein</keyword>
<dbReference type="GO" id="GO:0005874">
    <property type="term" value="C:microtubule"/>
    <property type="evidence" value="ECO:0007669"/>
    <property type="project" value="UniProtKB-KW"/>
</dbReference>
<organism evidence="15 16">
    <name type="scientific">Paramormyrops kingsleyae</name>
    <dbReference type="NCBI Taxonomy" id="1676925"/>
    <lineage>
        <taxon>Eukaryota</taxon>
        <taxon>Metazoa</taxon>
        <taxon>Chordata</taxon>
        <taxon>Craniata</taxon>
        <taxon>Vertebrata</taxon>
        <taxon>Euteleostomi</taxon>
        <taxon>Actinopterygii</taxon>
        <taxon>Neopterygii</taxon>
        <taxon>Teleostei</taxon>
        <taxon>Osteoglossocephala</taxon>
        <taxon>Osteoglossomorpha</taxon>
        <taxon>Osteoglossiformes</taxon>
        <taxon>Mormyridae</taxon>
        <taxon>Paramormyrops</taxon>
    </lineage>
</organism>
<feature type="compositionally biased region" description="Polar residues" evidence="11">
    <location>
        <begin position="768"/>
        <end position="779"/>
    </location>
</feature>
<proteinExistence type="inferred from homology"/>
<dbReference type="FunFam" id="2.30.42.10:FF:000100">
    <property type="entry name" value="Shroom family member 2"/>
    <property type="match status" value="1"/>
</dbReference>
<feature type="region of interest" description="Disordered" evidence="11">
    <location>
        <begin position="1498"/>
        <end position="1532"/>
    </location>
</feature>
<comment type="subcellular location">
    <subcellularLocation>
        <location evidence="1">Cytoplasm</location>
        <location evidence="1">Cytoskeleton</location>
    </subcellularLocation>
</comment>
<feature type="region of interest" description="Disordered" evidence="11">
    <location>
        <begin position="121"/>
        <end position="140"/>
    </location>
</feature>
<feature type="coiled-coil region" evidence="10">
    <location>
        <begin position="1730"/>
        <end position="1760"/>
    </location>
</feature>
<dbReference type="PANTHER" id="PTHR15012:SF33">
    <property type="entry name" value="PROTEIN SHROOM3"/>
    <property type="match status" value="1"/>
</dbReference>
<dbReference type="CDD" id="cd06750">
    <property type="entry name" value="PDZ_shroom2_3_4-like"/>
    <property type="match status" value="1"/>
</dbReference>
<evidence type="ECO:0000256" key="9">
    <source>
        <dbReference type="PROSITE-ProRule" id="PRU00637"/>
    </source>
</evidence>
<dbReference type="GO" id="GO:0051015">
    <property type="term" value="F:actin filament binding"/>
    <property type="evidence" value="ECO:0007669"/>
    <property type="project" value="InterPro"/>
</dbReference>
<feature type="region of interest" description="Disordered" evidence="11">
    <location>
        <begin position="756"/>
        <end position="818"/>
    </location>
</feature>
<evidence type="ECO:0000256" key="6">
    <source>
        <dbReference type="ARBA" id="ARBA00022701"/>
    </source>
</evidence>
<evidence type="ECO:0000256" key="1">
    <source>
        <dbReference type="ARBA" id="ARBA00004245"/>
    </source>
</evidence>
<dbReference type="Pfam" id="PF08687">
    <property type="entry name" value="ASD2"/>
    <property type="match status" value="1"/>
</dbReference>
<keyword evidence="16" id="KW-1185">Reference proteome</keyword>
<dbReference type="GeneID" id="111852589"/>
<dbReference type="GO" id="GO:0016324">
    <property type="term" value="C:apical plasma membrane"/>
    <property type="evidence" value="ECO:0007669"/>
    <property type="project" value="TreeGrafter"/>
</dbReference>
<accession>A0A3B3S4T5</accession>
<evidence type="ECO:0000256" key="10">
    <source>
        <dbReference type="SAM" id="Coils"/>
    </source>
</evidence>
<name>A0A3B3S4T5_9TELE</name>
<dbReference type="SMART" id="SM00228">
    <property type="entry name" value="PDZ"/>
    <property type="match status" value="1"/>
</dbReference>
<evidence type="ECO:0000256" key="7">
    <source>
        <dbReference type="ARBA" id="ARBA00023203"/>
    </source>
</evidence>
<feature type="compositionally biased region" description="Low complexity" evidence="11">
    <location>
        <begin position="513"/>
        <end position="528"/>
    </location>
</feature>
<keyword evidence="8" id="KW-0206">Cytoskeleton</keyword>
<feature type="compositionally biased region" description="Basic and acidic residues" evidence="11">
    <location>
        <begin position="539"/>
        <end position="548"/>
    </location>
</feature>
<keyword evidence="4" id="KW-0963">Cytoplasm</keyword>
<feature type="region of interest" description="Disordered" evidence="11">
    <location>
        <begin position="427"/>
        <end position="464"/>
    </location>
</feature>
<feature type="compositionally biased region" description="Basic and acidic residues" evidence="11">
    <location>
        <begin position="1595"/>
        <end position="1632"/>
    </location>
</feature>
<feature type="compositionally biased region" description="Polar residues" evidence="11">
    <location>
        <begin position="432"/>
        <end position="450"/>
    </location>
</feature>
<feature type="compositionally biased region" description="Polar residues" evidence="11">
    <location>
        <begin position="564"/>
        <end position="580"/>
    </location>
</feature>
<feature type="domain" description="PDZ" evidence="12">
    <location>
        <begin position="23"/>
        <end position="108"/>
    </location>
</feature>
<comment type="similarity">
    <text evidence="2">Belongs to the shroom family.</text>
</comment>
<feature type="compositionally biased region" description="Basic and acidic residues" evidence="11">
    <location>
        <begin position="581"/>
        <end position="598"/>
    </location>
</feature>
<feature type="domain" description="ASD1" evidence="13">
    <location>
        <begin position="864"/>
        <end position="969"/>
    </location>
</feature>
<protein>
    <submittedName>
        <fullName evidence="15">Shroom family member 3</fullName>
    </submittedName>
</protein>
<dbReference type="GO" id="GO:0005912">
    <property type="term" value="C:adherens junction"/>
    <property type="evidence" value="ECO:0007669"/>
    <property type="project" value="TreeGrafter"/>
</dbReference>
<dbReference type="Ensembl" id="ENSPKIT00000005889.1">
    <property type="protein sequence ID" value="ENSPKIP00000025165.1"/>
    <property type="gene ID" value="ENSPKIG00000008146.1"/>
</dbReference>
<dbReference type="InterPro" id="IPR014800">
    <property type="entry name" value="ASD1_dom"/>
</dbReference>
<feature type="region of interest" description="Disordered" evidence="11">
    <location>
        <begin position="212"/>
        <end position="295"/>
    </location>
</feature>
<dbReference type="PANTHER" id="PTHR15012">
    <property type="entry name" value="APICAL PROTEIN/SHROOM-RELATED"/>
    <property type="match status" value="1"/>
</dbReference>
<keyword evidence="6" id="KW-0493">Microtubule</keyword>
<feature type="domain" description="ASD2" evidence="14">
    <location>
        <begin position="1534"/>
        <end position="1813"/>
    </location>
</feature>
<feature type="region of interest" description="Disordered" evidence="11">
    <location>
        <begin position="1588"/>
        <end position="1632"/>
    </location>
</feature>
<feature type="region of interest" description="Disordered" evidence="11">
    <location>
        <begin position="648"/>
        <end position="698"/>
    </location>
</feature>
<feature type="compositionally biased region" description="Basic and acidic residues" evidence="11">
    <location>
        <begin position="950"/>
        <end position="966"/>
    </location>
</feature>
<feature type="compositionally biased region" description="Low complexity" evidence="11">
    <location>
        <begin position="231"/>
        <end position="244"/>
    </location>
</feature>
<reference evidence="15" key="2">
    <citation type="submission" date="2025-09" db="UniProtKB">
        <authorList>
            <consortium name="Ensembl"/>
        </authorList>
    </citation>
    <scope>IDENTIFICATION</scope>
</reference>